<protein>
    <submittedName>
        <fullName evidence="1">Uncharacterized protein</fullName>
    </submittedName>
</protein>
<name>A0A940DMX0_9BACT</name>
<organism evidence="1 2">
    <name type="scientific">Candidatus Cryptobacteroides gallistercoris</name>
    <dbReference type="NCBI Taxonomy" id="2840765"/>
    <lineage>
        <taxon>Bacteria</taxon>
        <taxon>Pseudomonadati</taxon>
        <taxon>Bacteroidota</taxon>
        <taxon>Bacteroidia</taxon>
        <taxon>Bacteroidales</taxon>
        <taxon>Candidatus Cryptobacteroides</taxon>
    </lineage>
</organism>
<reference evidence="1" key="2">
    <citation type="journal article" date="2021" name="PeerJ">
        <title>Extensive microbial diversity within the chicken gut microbiome revealed by metagenomics and culture.</title>
        <authorList>
            <person name="Gilroy R."/>
            <person name="Ravi A."/>
            <person name="Getino M."/>
            <person name="Pursley I."/>
            <person name="Horton D.L."/>
            <person name="Alikhan N.F."/>
            <person name="Baker D."/>
            <person name="Gharbi K."/>
            <person name="Hall N."/>
            <person name="Watson M."/>
            <person name="Adriaenssens E.M."/>
            <person name="Foster-Nyarko E."/>
            <person name="Jarju S."/>
            <person name="Secka A."/>
            <person name="Antonio M."/>
            <person name="Oren A."/>
            <person name="Chaudhuri R.R."/>
            <person name="La Ragione R."/>
            <person name="Hildebrand F."/>
            <person name="Pallen M.J."/>
        </authorList>
    </citation>
    <scope>NUCLEOTIDE SEQUENCE</scope>
    <source>
        <strain evidence="1">F1-3629</strain>
    </source>
</reference>
<accession>A0A940DMX0</accession>
<dbReference type="AlphaFoldDB" id="A0A940DMX0"/>
<sequence length="333" mass="38338">MWYRPVSEYRELDWIDETAIELPEYEISDWRVEGLFSKFIHSEMNQSYYDPEGYILVKVRTNPEELADTVRLMSIYPNLLSYSYYGKYDGVLEYGGHIFILSGLSGKESRLFALTGKCRQVEFIKRIEDKPGIWFYWEDGVLYAHDWSLPDPVEDGYPEWQAIFPESGRYMFTEKYSCPPVGCTIGINDFTEGLMVSYISGDGFRKRYDTVVVRCEEDSFHYFLYIFGTDRQKHGNGYCEGTELAFYGVRIPFVYNGFPDEVTRAYSFPAEGDGELWTVAFHNDGTLCPAFTVKADGKECIEDIVDLAERNLNGSRNTCLSLASVFIPANGML</sequence>
<proteinExistence type="predicted"/>
<dbReference type="Proteomes" id="UP000771749">
    <property type="component" value="Unassembled WGS sequence"/>
</dbReference>
<dbReference type="EMBL" id="JADIMJ010000018">
    <property type="protein sequence ID" value="MBO8453285.1"/>
    <property type="molecule type" value="Genomic_DNA"/>
</dbReference>
<evidence type="ECO:0000313" key="2">
    <source>
        <dbReference type="Proteomes" id="UP000771749"/>
    </source>
</evidence>
<comment type="caution">
    <text evidence="1">The sequence shown here is derived from an EMBL/GenBank/DDBJ whole genome shotgun (WGS) entry which is preliminary data.</text>
</comment>
<gene>
    <name evidence="1" type="ORF">IAC07_01010</name>
</gene>
<reference evidence="1" key="1">
    <citation type="submission" date="2020-10" db="EMBL/GenBank/DDBJ databases">
        <authorList>
            <person name="Gilroy R."/>
        </authorList>
    </citation>
    <scope>NUCLEOTIDE SEQUENCE</scope>
    <source>
        <strain evidence="1">F1-3629</strain>
    </source>
</reference>
<evidence type="ECO:0000313" key="1">
    <source>
        <dbReference type="EMBL" id="MBO8453285.1"/>
    </source>
</evidence>